<dbReference type="InterPro" id="IPR003822">
    <property type="entry name" value="PAH"/>
</dbReference>
<feature type="region of interest" description="Disordered" evidence="5">
    <location>
        <begin position="1"/>
        <end position="26"/>
    </location>
</feature>
<evidence type="ECO:0000313" key="6">
    <source>
        <dbReference type="EMBL" id="KAG0523007.1"/>
    </source>
</evidence>
<dbReference type="EMBL" id="CM027686">
    <property type="protein sequence ID" value="KAG0523007.1"/>
    <property type="molecule type" value="Genomic_DNA"/>
</dbReference>
<dbReference type="AlphaFoldDB" id="A0A921QJS4"/>
<name>A0A921QJS4_SORBI</name>
<dbReference type="PANTHER" id="PTHR12346">
    <property type="entry name" value="SIN3B-RELATED"/>
    <property type="match status" value="1"/>
</dbReference>
<evidence type="ECO:0000256" key="2">
    <source>
        <dbReference type="ARBA" id="ARBA00022491"/>
    </source>
</evidence>
<evidence type="ECO:0000256" key="1">
    <source>
        <dbReference type="ARBA" id="ARBA00004123"/>
    </source>
</evidence>
<evidence type="ECO:0008006" key="8">
    <source>
        <dbReference type="Google" id="ProtNLM"/>
    </source>
</evidence>
<dbReference type="Proteomes" id="UP000807115">
    <property type="component" value="Chromosome 7"/>
</dbReference>
<reference evidence="6" key="2">
    <citation type="submission" date="2020-10" db="EMBL/GenBank/DDBJ databases">
        <authorList>
            <person name="Cooper E.A."/>
            <person name="Brenton Z.W."/>
            <person name="Flinn B.S."/>
            <person name="Jenkins J."/>
            <person name="Shu S."/>
            <person name="Flowers D."/>
            <person name="Luo F."/>
            <person name="Wang Y."/>
            <person name="Xia P."/>
            <person name="Barry K."/>
            <person name="Daum C."/>
            <person name="Lipzen A."/>
            <person name="Yoshinaga Y."/>
            <person name="Schmutz J."/>
            <person name="Saski C."/>
            <person name="Vermerris W."/>
            <person name="Kresovich S."/>
        </authorList>
    </citation>
    <scope>NUCLEOTIDE SEQUENCE</scope>
</reference>
<protein>
    <recommendedName>
        <fullName evidence="8">Histone deacetylase interacting domain-containing protein</fullName>
    </recommendedName>
</protein>
<evidence type="ECO:0000256" key="5">
    <source>
        <dbReference type="SAM" id="MobiDB-lite"/>
    </source>
</evidence>
<dbReference type="GO" id="GO:0003714">
    <property type="term" value="F:transcription corepressor activity"/>
    <property type="evidence" value="ECO:0007669"/>
    <property type="project" value="InterPro"/>
</dbReference>
<keyword evidence="2" id="KW-0678">Repressor</keyword>
<dbReference type="PROSITE" id="PS51477">
    <property type="entry name" value="PAH"/>
    <property type="match status" value="1"/>
</dbReference>
<comment type="subcellular location">
    <subcellularLocation>
        <location evidence="1 4">Nucleus</location>
    </subcellularLocation>
</comment>
<comment type="caution">
    <text evidence="6">The sequence shown here is derived from an EMBL/GenBank/DDBJ whole genome shotgun (WGS) entry which is preliminary data.</text>
</comment>
<dbReference type="Pfam" id="PF02671">
    <property type="entry name" value="PAH"/>
    <property type="match status" value="1"/>
</dbReference>
<proteinExistence type="predicted"/>
<dbReference type="InterPro" id="IPR036600">
    <property type="entry name" value="PAH_sf"/>
</dbReference>
<keyword evidence="3 4" id="KW-0539">Nucleus</keyword>
<dbReference type="PANTHER" id="PTHR12346:SF0">
    <property type="entry name" value="SIN3A, ISOFORM G"/>
    <property type="match status" value="1"/>
</dbReference>
<dbReference type="Gene3D" id="1.20.1160.11">
    <property type="entry name" value="Paired amphipathic helix"/>
    <property type="match status" value="1"/>
</dbReference>
<evidence type="ECO:0000256" key="4">
    <source>
        <dbReference type="PROSITE-ProRule" id="PRU00810"/>
    </source>
</evidence>
<evidence type="ECO:0000313" key="7">
    <source>
        <dbReference type="Proteomes" id="UP000807115"/>
    </source>
</evidence>
<organism evidence="6 7">
    <name type="scientific">Sorghum bicolor</name>
    <name type="common">Sorghum</name>
    <name type="synonym">Sorghum vulgare</name>
    <dbReference type="NCBI Taxonomy" id="4558"/>
    <lineage>
        <taxon>Eukaryota</taxon>
        <taxon>Viridiplantae</taxon>
        <taxon>Streptophyta</taxon>
        <taxon>Embryophyta</taxon>
        <taxon>Tracheophyta</taxon>
        <taxon>Spermatophyta</taxon>
        <taxon>Magnoliopsida</taxon>
        <taxon>Liliopsida</taxon>
        <taxon>Poales</taxon>
        <taxon>Poaceae</taxon>
        <taxon>PACMAD clade</taxon>
        <taxon>Panicoideae</taxon>
        <taxon>Andropogonodae</taxon>
        <taxon>Andropogoneae</taxon>
        <taxon>Sorghinae</taxon>
        <taxon>Sorghum</taxon>
    </lineage>
</organism>
<dbReference type="InterPro" id="IPR039774">
    <property type="entry name" value="Sin3-like"/>
</dbReference>
<dbReference type="SUPFAM" id="SSF47762">
    <property type="entry name" value="PAH2 domain"/>
    <property type="match status" value="1"/>
</dbReference>
<dbReference type="GO" id="GO:0005634">
    <property type="term" value="C:nucleus"/>
    <property type="evidence" value="ECO:0007669"/>
    <property type="project" value="UniProtKB-SubCell"/>
</dbReference>
<sequence>MKRAREEEGEEEQEQEQAAPAPMVATPAHNPIRRLATAATWNDAVDFVQAVKHTFDRAKYLEFLDIVRQVDSIGISGIVDRVKVLFRGHPDLKSYFNMFLPEQYELSLTDDD</sequence>
<reference evidence="6" key="1">
    <citation type="journal article" date="2019" name="BMC Genomics">
        <title>A new reference genome for Sorghum bicolor reveals high levels of sequence similarity between sweet and grain genotypes: implications for the genetics of sugar metabolism.</title>
        <authorList>
            <person name="Cooper E.A."/>
            <person name="Brenton Z.W."/>
            <person name="Flinn B.S."/>
            <person name="Jenkins J."/>
            <person name="Shu S."/>
            <person name="Flowers D."/>
            <person name="Luo F."/>
            <person name="Wang Y."/>
            <person name="Xia P."/>
            <person name="Barry K."/>
            <person name="Daum C."/>
            <person name="Lipzen A."/>
            <person name="Yoshinaga Y."/>
            <person name="Schmutz J."/>
            <person name="Saski C."/>
            <person name="Vermerris W."/>
            <person name="Kresovich S."/>
        </authorList>
    </citation>
    <scope>NUCLEOTIDE SEQUENCE</scope>
</reference>
<evidence type="ECO:0000256" key="3">
    <source>
        <dbReference type="ARBA" id="ARBA00023242"/>
    </source>
</evidence>
<gene>
    <name evidence="6" type="ORF">BDA96_07G086400</name>
</gene>
<accession>A0A921QJS4</accession>